<keyword evidence="3" id="KW-1185">Reference proteome</keyword>
<dbReference type="AlphaFoldDB" id="A0A9Q1GKY0"/>
<dbReference type="SMART" id="SM01037">
    <property type="entry name" value="Bet_v_1"/>
    <property type="match status" value="1"/>
</dbReference>
<sequence>MEGLKRRLEGEIEIRVAGGDAFHEILLTRPHHISNVNPEFVQACEVHEGSFGKQGSKICWRYTLDGKALIAKEILELIDEENKMIRFNVIEGDLLKDYKYFVITYQVIPKDEEKSLVKWILEYEKLHPGVPEPTTLMDALVRVAKEIDDHHHRQAK</sequence>
<dbReference type="GO" id="GO:0006952">
    <property type="term" value="P:defense response"/>
    <property type="evidence" value="ECO:0007669"/>
    <property type="project" value="InterPro"/>
</dbReference>
<proteinExistence type="predicted"/>
<dbReference type="Gene3D" id="3.30.530.20">
    <property type="match status" value="1"/>
</dbReference>
<organism evidence="2 3">
    <name type="scientific">Carnegiea gigantea</name>
    <dbReference type="NCBI Taxonomy" id="171969"/>
    <lineage>
        <taxon>Eukaryota</taxon>
        <taxon>Viridiplantae</taxon>
        <taxon>Streptophyta</taxon>
        <taxon>Embryophyta</taxon>
        <taxon>Tracheophyta</taxon>
        <taxon>Spermatophyta</taxon>
        <taxon>Magnoliopsida</taxon>
        <taxon>eudicotyledons</taxon>
        <taxon>Gunneridae</taxon>
        <taxon>Pentapetalae</taxon>
        <taxon>Caryophyllales</taxon>
        <taxon>Cactineae</taxon>
        <taxon>Cactaceae</taxon>
        <taxon>Cactoideae</taxon>
        <taxon>Echinocereeae</taxon>
        <taxon>Carnegiea</taxon>
    </lineage>
</organism>
<dbReference type="SUPFAM" id="SSF55961">
    <property type="entry name" value="Bet v1-like"/>
    <property type="match status" value="1"/>
</dbReference>
<reference evidence="2" key="1">
    <citation type="submission" date="2022-04" db="EMBL/GenBank/DDBJ databases">
        <title>Carnegiea gigantea Genome sequencing and assembly v2.</title>
        <authorList>
            <person name="Copetti D."/>
            <person name="Sanderson M.J."/>
            <person name="Burquez A."/>
            <person name="Wojciechowski M.F."/>
        </authorList>
    </citation>
    <scope>NUCLEOTIDE SEQUENCE</scope>
    <source>
        <strain evidence="2">SGP5-SGP5p</strain>
        <tissue evidence="2">Aerial part</tissue>
    </source>
</reference>
<dbReference type="Pfam" id="PF00407">
    <property type="entry name" value="Bet_v_1"/>
    <property type="match status" value="1"/>
</dbReference>
<evidence type="ECO:0000313" key="2">
    <source>
        <dbReference type="EMBL" id="KAJ8422485.1"/>
    </source>
</evidence>
<feature type="domain" description="Bet v I/Major latex protein" evidence="1">
    <location>
        <begin position="3"/>
        <end position="154"/>
    </location>
</feature>
<dbReference type="InterPro" id="IPR023393">
    <property type="entry name" value="START-like_dom_sf"/>
</dbReference>
<protein>
    <recommendedName>
        <fullName evidence="1">Bet v I/Major latex protein domain-containing protein</fullName>
    </recommendedName>
</protein>
<comment type="caution">
    <text evidence="2">The sequence shown here is derived from an EMBL/GenBank/DDBJ whole genome shotgun (WGS) entry which is preliminary data.</text>
</comment>
<accession>A0A9Q1GKY0</accession>
<gene>
    <name evidence="2" type="ORF">Cgig2_016921</name>
</gene>
<name>A0A9Q1GKY0_9CARY</name>
<dbReference type="InterPro" id="IPR051761">
    <property type="entry name" value="MLP-like_ligand-binding"/>
</dbReference>
<dbReference type="CDD" id="cd07816">
    <property type="entry name" value="Bet_v1-like"/>
    <property type="match status" value="1"/>
</dbReference>
<evidence type="ECO:0000313" key="3">
    <source>
        <dbReference type="Proteomes" id="UP001153076"/>
    </source>
</evidence>
<evidence type="ECO:0000259" key="1">
    <source>
        <dbReference type="SMART" id="SM01037"/>
    </source>
</evidence>
<dbReference type="OrthoDB" id="1858121at2759"/>
<dbReference type="Proteomes" id="UP001153076">
    <property type="component" value="Unassembled WGS sequence"/>
</dbReference>
<dbReference type="PANTHER" id="PTHR31907">
    <property type="entry name" value="MLP-LIKE PROTEIN 423"/>
    <property type="match status" value="1"/>
</dbReference>
<dbReference type="InterPro" id="IPR000916">
    <property type="entry name" value="Bet_v_I/MLP"/>
</dbReference>
<dbReference type="EMBL" id="JAKOGI010002242">
    <property type="protein sequence ID" value="KAJ8422485.1"/>
    <property type="molecule type" value="Genomic_DNA"/>
</dbReference>